<accession>A0A914W812</accession>
<proteinExistence type="predicted"/>
<evidence type="ECO:0000313" key="3">
    <source>
        <dbReference type="WBParaSite" id="PSAMB.scaffold337size56025.g4649.t1"/>
    </source>
</evidence>
<evidence type="ECO:0000259" key="1">
    <source>
        <dbReference type="PROSITE" id="PS50209"/>
    </source>
</evidence>
<protein>
    <submittedName>
        <fullName evidence="3">CARD domain-containing protein</fullName>
    </submittedName>
</protein>
<feature type="domain" description="CARD" evidence="1">
    <location>
        <begin position="1"/>
        <end position="81"/>
    </location>
</feature>
<dbReference type="Proteomes" id="UP000887566">
    <property type="component" value="Unplaced"/>
</dbReference>
<dbReference type="AlphaFoldDB" id="A0A914W812"/>
<dbReference type="InterPro" id="IPR011029">
    <property type="entry name" value="DEATH-like_dom_sf"/>
</dbReference>
<dbReference type="InterPro" id="IPR001315">
    <property type="entry name" value="CARD"/>
</dbReference>
<dbReference type="Pfam" id="PF00619">
    <property type="entry name" value="CARD"/>
    <property type="match status" value="1"/>
</dbReference>
<sequence>MDKQKQLAIEHYKAALMDSMHPLSVMDNLCAGLLSVVEQEFIKESQTTRRDRNRELISILFRKREELEPFEHFIQALKKTDTNHEILAKDILQTYKHDNDAAVLQNISRTSDAEETNYDLQM</sequence>
<dbReference type="PROSITE" id="PS50209">
    <property type="entry name" value="CARD"/>
    <property type="match status" value="1"/>
</dbReference>
<dbReference type="WBParaSite" id="PSAMB.scaffold337size56025.g4649.t1">
    <property type="protein sequence ID" value="PSAMB.scaffold337size56025.g4649.t1"/>
    <property type="gene ID" value="PSAMB.scaffold337size56025.g4649"/>
</dbReference>
<keyword evidence="2" id="KW-1185">Reference proteome</keyword>
<name>A0A914W812_9BILA</name>
<dbReference type="CDD" id="cd01671">
    <property type="entry name" value="CARD"/>
    <property type="match status" value="1"/>
</dbReference>
<organism evidence="2 3">
    <name type="scientific">Plectus sambesii</name>
    <dbReference type="NCBI Taxonomy" id="2011161"/>
    <lineage>
        <taxon>Eukaryota</taxon>
        <taxon>Metazoa</taxon>
        <taxon>Ecdysozoa</taxon>
        <taxon>Nematoda</taxon>
        <taxon>Chromadorea</taxon>
        <taxon>Plectida</taxon>
        <taxon>Plectina</taxon>
        <taxon>Plectoidea</taxon>
        <taxon>Plectidae</taxon>
        <taxon>Plectus</taxon>
    </lineage>
</organism>
<evidence type="ECO:0000313" key="2">
    <source>
        <dbReference type="Proteomes" id="UP000887566"/>
    </source>
</evidence>
<reference evidence="3" key="1">
    <citation type="submission" date="2022-11" db="UniProtKB">
        <authorList>
            <consortium name="WormBaseParasite"/>
        </authorList>
    </citation>
    <scope>IDENTIFICATION</scope>
</reference>
<dbReference type="Gene3D" id="1.10.533.10">
    <property type="entry name" value="Death Domain, Fas"/>
    <property type="match status" value="1"/>
</dbReference>
<dbReference type="GO" id="GO:0042981">
    <property type="term" value="P:regulation of apoptotic process"/>
    <property type="evidence" value="ECO:0007669"/>
    <property type="project" value="InterPro"/>
</dbReference>
<dbReference type="SUPFAM" id="SSF47986">
    <property type="entry name" value="DEATH domain"/>
    <property type="match status" value="1"/>
</dbReference>